<dbReference type="RefSeq" id="WP_395439259.1">
    <property type="nucleotide sequence ID" value="NZ_JBAWKC010000005.1"/>
</dbReference>
<proteinExistence type="predicted"/>
<comment type="caution">
    <text evidence="1">The sequence shown here is derived from an EMBL/GenBank/DDBJ whole genome shotgun (WGS) entry which is preliminary data.</text>
</comment>
<organism evidence="1 2">
    <name type="scientific">Gaetbulibacter aquiaggeris</name>
    <dbReference type="NCBI Taxonomy" id="1735373"/>
    <lineage>
        <taxon>Bacteria</taxon>
        <taxon>Pseudomonadati</taxon>
        <taxon>Bacteroidota</taxon>
        <taxon>Flavobacteriia</taxon>
        <taxon>Flavobacteriales</taxon>
        <taxon>Flavobacteriaceae</taxon>
        <taxon>Gaetbulibacter</taxon>
    </lineage>
</organism>
<protein>
    <submittedName>
        <fullName evidence="1">Uncharacterized protein</fullName>
    </submittedName>
</protein>
<accession>A0ABW7MT80</accession>
<dbReference type="Proteomes" id="UP001610104">
    <property type="component" value="Unassembled WGS sequence"/>
</dbReference>
<reference evidence="1 2" key="1">
    <citation type="submission" date="2024-02" db="EMBL/GenBank/DDBJ databases">
        <title>A Gaetbulibacter species isolated from tidal flats and genomic insights of their niches.</title>
        <authorList>
            <person name="Ye Y."/>
        </authorList>
    </citation>
    <scope>NUCLEOTIDE SEQUENCE [LARGE SCALE GENOMIC DNA]</scope>
    <source>
        <strain evidence="1 2">KEM-8</strain>
    </source>
</reference>
<sequence>MKQVAVIFLFFIFCSCIPTRIAPKIDDYEIKVAEKFKRKLPKTYAFIFEDLKEEGAFYNFMNHKYDLISGNVGKFIPFSIEDEDYYLSYDEVVIEEKYLNFTPVIFEALIGANSDDEGAQVETDRYGHWYFVITILDAEMADCLNPEYKNRIAVINYLRHLKLDYLNEKAEVD</sequence>
<name>A0ABW7MT80_9FLAO</name>
<evidence type="ECO:0000313" key="1">
    <source>
        <dbReference type="EMBL" id="MFH6770041.1"/>
    </source>
</evidence>
<gene>
    <name evidence="1" type="ORF">V8G56_14915</name>
</gene>
<keyword evidence="2" id="KW-1185">Reference proteome</keyword>
<evidence type="ECO:0000313" key="2">
    <source>
        <dbReference type="Proteomes" id="UP001610104"/>
    </source>
</evidence>
<dbReference type="PROSITE" id="PS51257">
    <property type="entry name" value="PROKAR_LIPOPROTEIN"/>
    <property type="match status" value="1"/>
</dbReference>
<dbReference type="EMBL" id="JBAWKC010000005">
    <property type="protein sequence ID" value="MFH6770041.1"/>
    <property type="molecule type" value="Genomic_DNA"/>
</dbReference>